<reference evidence="6" key="1">
    <citation type="submission" date="2016-10" db="EMBL/GenBank/DDBJ databases">
        <authorList>
            <person name="Varghese N."/>
            <person name="Submissions S."/>
        </authorList>
    </citation>
    <scope>NUCLEOTIDE SEQUENCE [LARGE SCALE GENOMIC DNA]</scope>
    <source>
        <strain evidence="6">CGMCC 1.10121</strain>
    </source>
</reference>
<dbReference type="AlphaFoldDB" id="A0A1H8N037"/>
<evidence type="ECO:0000313" key="6">
    <source>
        <dbReference type="Proteomes" id="UP000199126"/>
    </source>
</evidence>
<sequence length="253" mass="29633">MPDLSVIIATLKPRAEIECLPYLEQGTFDDYEVIVRNDDRVTAARNEGIRQASAEKLVFLDDDSQPCPDYLERASAVLDREAAYAGKVVHPRDDIFAKHFTPHYSFGESPRYVTRFWGCNMGVRKEVFETVGYWDENITWGHEEKELAERVIEAYDIYYDPELLVHHYYTDSILDYWKKQYRLERQTPYFWDTQGKTTRWQWLRIAHDVLHPMHYLGWSAKHALVRSGGNLARTAGRVRGMLGKRPSERSTHS</sequence>
<evidence type="ECO:0000256" key="3">
    <source>
        <dbReference type="ARBA" id="ARBA00022679"/>
    </source>
</evidence>
<dbReference type="RefSeq" id="WP_089820608.1">
    <property type="nucleotide sequence ID" value="NZ_FODV01000001.1"/>
</dbReference>
<dbReference type="SUPFAM" id="SSF53448">
    <property type="entry name" value="Nucleotide-diphospho-sugar transferases"/>
    <property type="match status" value="1"/>
</dbReference>
<keyword evidence="3 5" id="KW-0808">Transferase</keyword>
<dbReference type="Proteomes" id="UP000199126">
    <property type="component" value="Unassembled WGS sequence"/>
</dbReference>
<name>A0A1H8N037_9EURY</name>
<dbReference type="InterPro" id="IPR001173">
    <property type="entry name" value="Glyco_trans_2-like"/>
</dbReference>
<dbReference type="InterPro" id="IPR029044">
    <property type="entry name" value="Nucleotide-diphossugar_trans"/>
</dbReference>
<dbReference type="Gene3D" id="3.90.550.10">
    <property type="entry name" value="Spore Coat Polysaccharide Biosynthesis Protein SpsA, Chain A"/>
    <property type="match status" value="1"/>
</dbReference>
<comment type="similarity">
    <text evidence="1">Belongs to the glycosyltransferase 2 family.</text>
</comment>
<accession>A0A1H8N037</accession>
<dbReference type="GO" id="GO:0016757">
    <property type="term" value="F:glycosyltransferase activity"/>
    <property type="evidence" value="ECO:0007669"/>
    <property type="project" value="UniProtKB-KW"/>
</dbReference>
<evidence type="ECO:0000256" key="1">
    <source>
        <dbReference type="ARBA" id="ARBA00006739"/>
    </source>
</evidence>
<dbReference type="PANTHER" id="PTHR43179">
    <property type="entry name" value="RHAMNOSYLTRANSFERASE WBBL"/>
    <property type="match status" value="1"/>
</dbReference>
<dbReference type="Pfam" id="PF00535">
    <property type="entry name" value="Glycos_transf_2"/>
    <property type="match status" value="1"/>
</dbReference>
<evidence type="ECO:0000256" key="2">
    <source>
        <dbReference type="ARBA" id="ARBA00022676"/>
    </source>
</evidence>
<organism evidence="5 6">
    <name type="scientific">Halogranum amylolyticum</name>
    <dbReference type="NCBI Taxonomy" id="660520"/>
    <lineage>
        <taxon>Archaea</taxon>
        <taxon>Methanobacteriati</taxon>
        <taxon>Methanobacteriota</taxon>
        <taxon>Stenosarchaea group</taxon>
        <taxon>Halobacteria</taxon>
        <taxon>Halobacteriales</taxon>
        <taxon>Haloferacaceae</taxon>
    </lineage>
</organism>
<dbReference type="OrthoDB" id="46222at2157"/>
<protein>
    <submittedName>
        <fullName evidence="5">Glycosyltransferase, GT2 family</fullName>
    </submittedName>
</protein>
<keyword evidence="6" id="KW-1185">Reference proteome</keyword>
<feature type="domain" description="Glycosyltransferase 2-like" evidence="4">
    <location>
        <begin position="29"/>
        <end position="104"/>
    </location>
</feature>
<gene>
    <name evidence="5" type="ORF">SAMN04487948_101218</name>
</gene>
<proteinExistence type="inferred from homology"/>
<keyword evidence="2" id="KW-0328">Glycosyltransferase</keyword>
<dbReference type="EMBL" id="FODV01000001">
    <property type="protein sequence ID" value="SEO22920.1"/>
    <property type="molecule type" value="Genomic_DNA"/>
</dbReference>
<dbReference type="PANTHER" id="PTHR43179:SF12">
    <property type="entry name" value="GALACTOFURANOSYLTRANSFERASE GLFT2"/>
    <property type="match status" value="1"/>
</dbReference>
<evidence type="ECO:0000313" key="5">
    <source>
        <dbReference type="EMBL" id="SEO22920.1"/>
    </source>
</evidence>
<evidence type="ECO:0000259" key="4">
    <source>
        <dbReference type="Pfam" id="PF00535"/>
    </source>
</evidence>